<proteinExistence type="predicted"/>
<gene>
    <name evidence="1" type="ORF">PAALTS15_18168</name>
</gene>
<comment type="caution">
    <text evidence="1">The sequence shown here is derived from an EMBL/GenBank/DDBJ whole genome shotgun (WGS) entry which is preliminary data.</text>
</comment>
<name>S9SIW0_PAEAL</name>
<sequence>MELAQLLIHNGLKTFSGRRVSISTDDQPGRIHGDGELKRAFLLYGNIDPKLRQHFVIGTLGKIRV</sequence>
<organism evidence="1 2">
    <name type="scientific">Paenibacillus alvei TS-15</name>
    <dbReference type="NCBI Taxonomy" id="1117108"/>
    <lineage>
        <taxon>Bacteria</taxon>
        <taxon>Bacillati</taxon>
        <taxon>Bacillota</taxon>
        <taxon>Bacilli</taxon>
        <taxon>Bacillales</taxon>
        <taxon>Paenibacillaceae</taxon>
        <taxon>Paenibacillus</taxon>
    </lineage>
</organism>
<reference evidence="1 2" key="1">
    <citation type="submission" date="2013-05" db="EMBL/GenBank/DDBJ databases">
        <authorList>
            <person name="Strain E.A."/>
            <person name="Brown E."/>
            <person name="Allard M.W."/>
            <person name="Luo Y.L."/>
        </authorList>
    </citation>
    <scope>NUCLEOTIDE SEQUENCE [LARGE SCALE GENOMIC DNA]</scope>
    <source>
        <strain evidence="1 2">TS-15</strain>
    </source>
</reference>
<dbReference type="Proteomes" id="UP000015344">
    <property type="component" value="Unassembled WGS sequence"/>
</dbReference>
<dbReference type="AlphaFoldDB" id="S9SIW0"/>
<dbReference type="EMBL" id="ATMT01000062">
    <property type="protein sequence ID" value="EPY05752.1"/>
    <property type="molecule type" value="Genomic_DNA"/>
</dbReference>
<protein>
    <submittedName>
        <fullName evidence="1">Uncharacterized protein</fullName>
    </submittedName>
</protein>
<evidence type="ECO:0000313" key="1">
    <source>
        <dbReference type="EMBL" id="EPY05752.1"/>
    </source>
</evidence>
<accession>S9SIW0</accession>
<evidence type="ECO:0000313" key="2">
    <source>
        <dbReference type="Proteomes" id="UP000015344"/>
    </source>
</evidence>